<dbReference type="InterPro" id="IPR013810">
    <property type="entry name" value="Ribosomal_uS5_N"/>
</dbReference>
<gene>
    <name evidence="3" type="ORF">COY93_02550</name>
</gene>
<dbReference type="PROSITE" id="PS50881">
    <property type="entry name" value="S5_DSRBD"/>
    <property type="match status" value="1"/>
</dbReference>
<dbReference type="EMBL" id="PFLC01000032">
    <property type="protein sequence ID" value="PIY62691.1"/>
    <property type="molecule type" value="Genomic_DNA"/>
</dbReference>
<dbReference type="GO" id="GO:0003723">
    <property type="term" value="F:RNA binding"/>
    <property type="evidence" value="ECO:0007669"/>
    <property type="project" value="InterPro"/>
</dbReference>
<accession>A0A2M7Q9X2</accession>
<protein>
    <recommendedName>
        <fullName evidence="2">S5 DRBM domain-containing protein</fullName>
    </recommendedName>
</protein>
<proteinExistence type="predicted"/>
<dbReference type="GO" id="GO:1990904">
    <property type="term" value="C:ribonucleoprotein complex"/>
    <property type="evidence" value="ECO:0007669"/>
    <property type="project" value="UniProtKB-UniRule"/>
</dbReference>
<dbReference type="GO" id="GO:0005840">
    <property type="term" value="C:ribosome"/>
    <property type="evidence" value="ECO:0007669"/>
    <property type="project" value="UniProtKB-KW"/>
</dbReference>
<keyword evidence="1" id="KW-0689">Ribosomal protein</keyword>
<keyword evidence="1" id="KW-0687">Ribonucleoprotein</keyword>
<comment type="caution">
    <text evidence="3">The sequence shown here is derived from an EMBL/GenBank/DDBJ whole genome shotgun (WGS) entry which is preliminary data.</text>
</comment>
<dbReference type="Proteomes" id="UP000230973">
    <property type="component" value="Unassembled WGS sequence"/>
</dbReference>
<feature type="domain" description="S5 DRBM" evidence="2">
    <location>
        <begin position="1"/>
        <end position="59"/>
    </location>
</feature>
<reference evidence="4" key="1">
    <citation type="submission" date="2017-09" db="EMBL/GenBank/DDBJ databases">
        <title>Depth-based differentiation of microbial function through sediment-hosted aquifers and enrichment of novel symbionts in the deep terrestrial subsurface.</title>
        <authorList>
            <person name="Probst A.J."/>
            <person name="Ladd B."/>
            <person name="Jarett J.K."/>
            <person name="Geller-Mcgrath D.E."/>
            <person name="Sieber C.M.K."/>
            <person name="Emerson J.B."/>
            <person name="Anantharaman K."/>
            <person name="Thomas B.C."/>
            <person name="Malmstrom R."/>
            <person name="Stieglmeier M."/>
            <person name="Klingl A."/>
            <person name="Woyke T."/>
            <person name="Ryan C.M."/>
            <person name="Banfield J.F."/>
        </authorList>
    </citation>
    <scope>NUCLEOTIDE SEQUENCE [LARGE SCALE GENOMIC DNA]</scope>
</reference>
<evidence type="ECO:0000313" key="3">
    <source>
        <dbReference type="EMBL" id="PIY62691.1"/>
    </source>
</evidence>
<evidence type="ECO:0000259" key="2">
    <source>
        <dbReference type="PROSITE" id="PS50881"/>
    </source>
</evidence>
<evidence type="ECO:0000256" key="1">
    <source>
        <dbReference type="PROSITE-ProRule" id="PRU00268"/>
    </source>
</evidence>
<dbReference type="GO" id="GO:0006412">
    <property type="term" value="P:translation"/>
    <property type="evidence" value="ECO:0007669"/>
    <property type="project" value="InterPro"/>
</dbReference>
<dbReference type="AlphaFoldDB" id="A0A2M7Q9X2"/>
<sequence>MKQTKSWRRLLATAAIVVGLGSGAVGVGTALAFQPQMGNGMNGLVEALAARFNLNTADVQAVFDEQRGQMQVDREAKEAEHLSQAVTDGKLTQEQADVITAKRDEMRSFMESLSTLDESARRDAMKTKQDELKKWAEDNGVSASFLWGGPFGGRMFGGMGHGRHGFEGFRPMMGSASRGGFGETQDN</sequence>
<organism evidence="3 4">
    <name type="scientific">Candidatus Uhrbacteria bacterium CG_4_10_14_0_8_um_filter_58_22</name>
    <dbReference type="NCBI Taxonomy" id="1975029"/>
    <lineage>
        <taxon>Bacteria</taxon>
        <taxon>Candidatus Uhriibacteriota</taxon>
    </lineage>
</organism>
<name>A0A2M7Q9X2_9BACT</name>
<dbReference type="GO" id="GO:0003735">
    <property type="term" value="F:structural constituent of ribosome"/>
    <property type="evidence" value="ECO:0007669"/>
    <property type="project" value="UniProtKB-UniRule"/>
</dbReference>
<evidence type="ECO:0000313" key="4">
    <source>
        <dbReference type="Proteomes" id="UP000230973"/>
    </source>
</evidence>